<keyword evidence="2" id="KW-0677">Repeat</keyword>
<keyword evidence="4" id="KW-1185">Reference proteome</keyword>
<proteinExistence type="predicted"/>
<evidence type="ECO:0000313" key="4">
    <source>
        <dbReference type="Proteomes" id="UP000678393"/>
    </source>
</evidence>
<protein>
    <submittedName>
        <fullName evidence="3">Uncharacterized protein</fullName>
    </submittedName>
</protein>
<dbReference type="SMART" id="SM00369">
    <property type="entry name" value="LRR_TYP"/>
    <property type="match status" value="6"/>
</dbReference>
<dbReference type="Proteomes" id="UP000678393">
    <property type="component" value="Unassembled WGS sequence"/>
</dbReference>
<dbReference type="PANTHER" id="PTHR45712">
    <property type="entry name" value="AGAP008170-PA"/>
    <property type="match status" value="1"/>
</dbReference>
<dbReference type="Pfam" id="PF13855">
    <property type="entry name" value="LRR_8"/>
    <property type="match status" value="2"/>
</dbReference>
<dbReference type="PANTHER" id="PTHR45712:SF22">
    <property type="entry name" value="INSULIN-LIKE GROWTH FACTOR-BINDING PROTEIN COMPLEX ACID LABILE SUBUNIT"/>
    <property type="match status" value="1"/>
</dbReference>
<comment type="caution">
    <text evidence="3">The sequence shown here is derived from an EMBL/GenBank/DDBJ whole genome shotgun (WGS) entry which is preliminary data.</text>
</comment>
<organism evidence="3 4">
    <name type="scientific">Candidula unifasciata</name>
    <dbReference type="NCBI Taxonomy" id="100452"/>
    <lineage>
        <taxon>Eukaryota</taxon>
        <taxon>Metazoa</taxon>
        <taxon>Spiralia</taxon>
        <taxon>Lophotrochozoa</taxon>
        <taxon>Mollusca</taxon>
        <taxon>Gastropoda</taxon>
        <taxon>Heterobranchia</taxon>
        <taxon>Euthyneura</taxon>
        <taxon>Panpulmonata</taxon>
        <taxon>Eupulmonata</taxon>
        <taxon>Stylommatophora</taxon>
        <taxon>Helicina</taxon>
        <taxon>Helicoidea</taxon>
        <taxon>Geomitridae</taxon>
        <taxon>Candidula</taxon>
    </lineage>
</organism>
<dbReference type="OrthoDB" id="2013775at2759"/>
<dbReference type="InterPro" id="IPR032675">
    <property type="entry name" value="LRR_dom_sf"/>
</dbReference>
<reference evidence="3" key="1">
    <citation type="submission" date="2021-04" db="EMBL/GenBank/DDBJ databases">
        <authorList>
            <consortium name="Molecular Ecology Group"/>
        </authorList>
    </citation>
    <scope>NUCLEOTIDE SEQUENCE</scope>
</reference>
<dbReference type="InterPro" id="IPR003591">
    <property type="entry name" value="Leu-rich_rpt_typical-subtyp"/>
</dbReference>
<evidence type="ECO:0000256" key="1">
    <source>
        <dbReference type="ARBA" id="ARBA00022614"/>
    </source>
</evidence>
<dbReference type="EMBL" id="CAJHNH020001857">
    <property type="protein sequence ID" value="CAG5124719.1"/>
    <property type="molecule type" value="Genomic_DNA"/>
</dbReference>
<name>A0A8S3Z6B6_9EUPU</name>
<keyword evidence="1" id="KW-0433">Leucine-rich repeat</keyword>
<gene>
    <name evidence="3" type="ORF">CUNI_LOCUS10277</name>
</gene>
<evidence type="ECO:0000313" key="3">
    <source>
        <dbReference type="EMBL" id="CAG5124719.1"/>
    </source>
</evidence>
<dbReference type="PROSITE" id="PS51450">
    <property type="entry name" value="LRR"/>
    <property type="match status" value="2"/>
</dbReference>
<dbReference type="InterPro" id="IPR001611">
    <property type="entry name" value="Leu-rich_rpt"/>
</dbReference>
<accession>A0A8S3Z6B6</accession>
<dbReference type="Gene3D" id="3.80.10.10">
    <property type="entry name" value="Ribonuclease Inhibitor"/>
    <property type="match status" value="2"/>
</dbReference>
<dbReference type="AlphaFoldDB" id="A0A8S3Z6B6"/>
<dbReference type="SUPFAM" id="SSF52058">
    <property type="entry name" value="L domain-like"/>
    <property type="match status" value="1"/>
</dbReference>
<evidence type="ECO:0000256" key="2">
    <source>
        <dbReference type="ARBA" id="ARBA00022737"/>
    </source>
</evidence>
<dbReference type="InterPro" id="IPR050333">
    <property type="entry name" value="SLRP"/>
</dbReference>
<sequence>MTQIGPNIITFFMSNVGISIWPAWMKSFTNLTELSFEGSTLSSIPDDAFSTMKRLTSLSLDNNHLHEVPLALSGLTTLQSLYLEDNLISNITWLPKSSSLSTLSLGGNKLSNSTHISESLLPYANSLSDIDLEDNQLASIPELDFLAQVDSLDFSKNRLSSATSGTFPAKLDYLDISSNLFSAIPSFILTLQFVPTLALSSNIITGIKDTDFPSCIIFVQLDNNRVTQLTDTSFPVDSGILSLTLDDNPLGTISALAFNNLSNLTHLSLKNSYLTRLPIALSSLKKLTLFDITSSRYLVCTCAEKSLQKWVQTMSAVTLLGDCGLTSISVFFATLSPRCPSVITAATDLRGAANLVASAP</sequence>